<keyword evidence="1" id="KW-0812">Transmembrane</keyword>
<feature type="transmembrane region" description="Helical" evidence="1">
    <location>
        <begin position="139"/>
        <end position="159"/>
    </location>
</feature>
<dbReference type="Pfam" id="PF05433">
    <property type="entry name" value="Rick_17kDa_Anti"/>
    <property type="match status" value="1"/>
</dbReference>
<proteinExistence type="predicted"/>
<evidence type="ECO:0000313" key="3">
    <source>
        <dbReference type="EMBL" id="OBK18870.1"/>
    </source>
</evidence>
<reference evidence="3 4" key="1">
    <citation type="submission" date="2016-06" db="EMBL/GenBank/DDBJ databases">
        <authorList>
            <person name="Kjaerup R.B."/>
            <person name="Dalgaard T.S."/>
            <person name="Juul-Madsen H.R."/>
        </authorList>
    </citation>
    <scope>NUCLEOTIDE SEQUENCE [LARGE SCALE GENOMIC DNA]</scope>
    <source>
        <strain evidence="3 4">1245335.1</strain>
    </source>
</reference>
<accession>A0A1A3NC17</accession>
<feature type="transmembrane region" description="Helical" evidence="1">
    <location>
        <begin position="81"/>
        <end position="101"/>
    </location>
</feature>
<keyword evidence="1" id="KW-0472">Membrane</keyword>
<protein>
    <submittedName>
        <fullName evidence="3">DUF4126 domain-containing protein</fullName>
    </submittedName>
</protein>
<dbReference type="EMBL" id="LZLR01000163">
    <property type="protein sequence ID" value="OBK18870.1"/>
    <property type="molecule type" value="Genomic_DNA"/>
</dbReference>
<feature type="transmembrane region" description="Helical" evidence="1">
    <location>
        <begin position="107"/>
        <end position="127"/>
    </location>
</feature>
<dbReference type="OrthoDB" id="9812409at2"/>
<gene>
    <name evidence="3" type="ORF">A5635_27675</name>
</gene>
<evidence type="ECO:0000313" key="4">
    <source>
        <dbReference type="Proteomes" id="UP000093819"/>
    </source>
</evidence>
<dbReference type="RefSeq" id="WP_065036760.1">
    <property type="nucleotide sequence ID" value="NZ_LZLR01000163.1"/>
</dbReference>
<comment type="caution">
    <text evidence="3">The sequence shown here is derived from an EMBL/GenBank/DDBJ whole genome shotgun (WGS) entry which is preliminary data.</text>
</comment>
<dbReference type="Proteomes" id="UP000093819">
    <property type="component" value="Unassembled WGS sequence"/>
</dbReference>
<organism evidence="3 4">
    <name type="scientific">Mycobacterium asiaticum</name>
    <dbReference type="NCBI Taxonomy" id="1790"/>
    <lineage>
        <taxon>Bacteria</taxon>
        <taxon>Bacillati</taxon>
        <taxon>Actinomycetota</taxon>
        <taxon>Actinomycetes</taxon>
        <taxon>Mycobacteriales</taxon>
        <taxon>Mycobacteriaceae</taxon>
        <taxon>Mycobacterium</taxon>
    </lineage>
</organism>
<dbReference type="InterPro" id="IPR008816">
    <property type="entry name" value="Gly_zipper_2TM_dom"/>
</dbReference>
<sequence>MTHILVLLLALLLGVVAGLRSLTAPAVVAWAVFLSWLNLHGTWASWVGNLVTVVILTVLAIGELVNDKLPKTPPRTAPPVFAVRLIMGGFAGAALGTAWGYKWGSLGAGVVGAVLGTLGGFQARRALVAKNGGKDLPIALLEDSVAVLGGFAIVAAAAAL</sequence>
<feature type="domain" description="Glycine zipper 2TM" evidence="2">
    <location>
        <begin position="86"/>
        <end position="120"/>
    </location>
</feature>
<feature type="transmembrane region" description="Helical" evidence="1">
    <location>
        <begin position="41"/>
        <end position="61"/>
    </location>
</feature>
<evidence type="ECO:0000256" key="1">
    <source>
        <dbReference type="SAM" id="Phobius"/>
    </source>
</evidence>
<name>A0A1A3NC17_MYCAS</name>
<keyword evidence="1" id="KW-1133">Transmembrane helix</keyword>
<evidence type="ECO:0000259" key="2">
    <source>
        <dbReference type="Pfam" id="PF05433"/>
    </source>
</evidence>
<dbReference type="AlphaFoldDB" id="A0A1A3NC17"/>